<keyword evidence="2" id="KW-1185">Reference proteome</keyword>
<proteinExistence type="predicted"/>
<dbReference type="EMBL" id="WUMU01000003">
    <property type="protein sequence ID" value="MXN17216.1"/>
    <property type="molecule type" value="Genomic_DNA"/>
</dbReference>
<reference evidence="1 2" key="1">
    <citation type="submission" date="2019-12" db="EMBL/GenBank/DDBJ databases">
        <authorList>
            <person name="Li M."/>
        </authorList>
    </citation>
    <scope>NUCLEOTIDE SEQUENCE [LARGE SCALE GENOMIC DNA]</scope>
    <source>
        <strain evidence="1 2">GBMRC 2024</strain>
    </source>
</reference>
<dbReference type="InterPro" id="IPR024787">
    <property type="entry name" value="EcsC"/>
</dbReference>
<gene>
    <name evidence="1" type="ORF">GR170_05170</name>
</gene>
<dbReference type="Pfam" id="PF12787">
    <property type="entry name" value="EcsC"/>
    <property type="match status" value="1"/>
</dbReference>
<evidence type="ECO:0000313" key="1">
    <source>
        <dbReference type="EMBL" id="MXN17216.1"/>
    </source>
</evidence>
<name>A0A6L7G181_9RHOB</name>
<protein>
    <submittedName>
        <fullName evidence="1">Protein EcsC</fullName>
    </submittedName>
</protein>
<dbReference type="Proteomes" id="UP000477911">
    <property type="component" value="Unassembled WGS sequence"/>
</dbReference>
<dbReference type="AlphaFoldDB" id="A0A6L7G181"/>
<accession>A0A6L7G181</accession>
<comment type="caution">
    <text evidence="1">The sequence shown here is derived from an EMBL/GenBank/DDBJ whole genome shotgun (WGS) entry which is preliminary data.</text>
</comment>
<organism evidence="1 2">
    <name type="scientific">Pseudooceanicola albus</name>
    <dbReference type="NCBI Taxonomy" id="2692189"/>
    <lineage>
        <taxon>Bacteria</taxon>
        <taxon>Pseudomonadati</taxon>
        <taxon>Pseudomonadota</taxon>
        <taxon>Alphaproteobacteria</taxon>
        <taxon>Rhodobacterales</taxon>
        <taxon>Paracoccaceae</taxon>
        <taxon>Pseudooceanicola</taxon>
    </lineage>
</organism>
<dbReference type="PANTHER" id="PTHR41260:SF1">
    <property type="entry name" value="PROTEIN ECSC"/>
    <property type="match status" value="1"/>
</dbReference>
<dbReference type="RefSeq" id="WP_160892284.1">
    <property type="nucleotide sequence ID" value="NZ_WUMU01000003.1"/>
</dbReference>
<sequence>MAEIDIRVFPPARITPLTDTEVAAEIAALATRYREASGAGIRVLNMLGNRAEGLLERLPPKVRNRLGQATEQALLSAVRAAERSRDMVKDQPGWVDRVVTTGLGAAGGLGGLPSALAELPVTTTMLLRSVQGVAAEYGFDPKAANVQFDSIQVLAAAGPLSGDDGADTGFLTARMTLTGPALNAMLGSVAPKLAAALGRKLATQMVPLLGAAAGAATNFAYARYYREMAHVQFGLRRLAIDAGQPHEDLVDALRAELTRQPRVEG</sequence>
<evidence type="ECO:0000313" key="2">
    <source>
        <dbReference type="Proteomes" id="UP000477911"/>
    </source>
</evidence>
<dbReference type="PANTHER" id="PTHR41260">
    <property type="entry name" value="PROTEIN ECSC"/>
    <property type="match status" value="1"/>
</dbReference>